<evidence type="ECO:0000256" key="1">
    <source>
        <dbReference type="ARBA" id="ARBA00001954"/>
    </source>
</evidence>
<dbReference type="Proteomes" id="UP001165082">
    <property type="component" value="Unassembled WGS sequence"/>
</dbReference>
<proteinExistence type="predicted"/>
<dbReference type="EMBL" id="BRXZ01000684">
    <property type="protein sequence ID" value="GMH50788.1"/>
    <property type="molecule type" value="Genomic_DNA"/>
</dbReference>
<organism evidence="2 3">
    <name type="scientific">Triparma retinervis</name>
    <dbReference type="NCBI Taxonomy" id="2557542"/>
    <lineage>
        <taxon>Eukaryota</taxon>
        <taxon>Sar</taxon>
        <taxon>Stramenopiles</taxon>
        <taxon>Ochrophyta</taxon>
        <taxon>Bolidophyceae</taxon>
        <taxon>Parmales</taxon>
        <taxon>Triparmaceae</taxon>
        <taxon>Triparma</taxon>
    </lineage>
</organism>
<dbReference type="GO" id="GO:0035515">
    <property type="term" value="F:oxidative RNA demethylase activity"/>
    <property type="evidence" value="ECO:0007669"/>
    <property type="project" value="TreeGrafter"/>
</dbReference>
<protein>
    <submittedName>
        <fullName evidence="2">Uncharacterized protein</fullName>
    </submittedName>
</protein>
<dbReference type="SUPFAM" id="SSF51197">
    <property type="entry name" value="Clavaminate synthase-like"/>
    <property type="match status" value="1"/>
</dbReference>
<dbReference type="PANTHER" id="PTHR16557">
    <property type="entry name" value="ALKYLATED DNA REPAIR PROTEIN ALKB-RELATED"/>
    <property type="match status" value="1"/>
</dbReference>
<dbReference type="PANTHER" id="PTHR16557:SF2">
    <property type="entry name" value="NUCLEIC ACID DIOXYGENASE ALKBH1"/>
    <property type="match status" value="1"/>
</dbReference>
<gene>
    <name evidence="2" type="ORF">TrRE_jg4789</name>
</gene>
<dbReference type="Gene3D" id="2.60.120.590">
    <property type="entry name" value="Alpha-ketoglutarate-dependent dioxygenase AlkB-like"/>
    <property type="match status" value="1"/>
</dbReference>
<dbReference type="GO" id="GO:0005737">
    <property type="term" value="C:cytoplasm"/>
    <property type="evidence" value="ECO:0007669"/>
    <property type="project" value="TreeGrafter"/>
</dbReference>
<keyword evidence="3" id="KW-1185">Reference proteome</keyword>
<dbReference type="AlphaFoldDB" id="A0A9W7DU41"/>
<reference evidence="2" key="1">
    <citation type="submission" date="2022-07" db="EMBL/GenBank/DDBJ databases">
        <title>Genome analysis of Parmales, a sister group of diatoms, reveals the evolutionary specialization of diatoms from phago-mixotrophs to photoautotrophs.</title>
        <authorList>
            <person name="Ban H."/>
            <person name="Sato S."/>
            <person name="Yoshikawa S."/>
            <person name="Kazumasa Y."/>
            <person name="Nakamura Y."/>
            <person name="Ichinomiya M."/>
            <person name="Saitoh K."/>
            <person name="Sato N."/>
            <person name="Blanc-Mathieu R."/>
            <person name="Endo H."/>
            <person name="Kuwata A."/>
            <person name="Ogata H."/>
        </authorList>
    </citation>
    <scope>NUCLEOTIDE SEQUENCE</scope>
</reference>
<dbReference type="GO" id="GO:0035516">
    <property type="term" value="F:broad specificity oxidative DNA demethylase activity"/>
    <property type="evidence" value="ECO:0007669"/>
    <property type="project" value="TreeGrafter"/>
</dbReference>
<accession>A0A9W7DU41</accession>
<sequence length="154" mass="17697">MGDDRLPIFGLDGYDGFCYIPGGISISSRERLAWSCLNEYCEPPHDTNIDQFPMKDDEIEGPSGLSMWGKHLEGSEGGKRETYYKCLAKLSWSTMGYNYDWTLRAYDEAKRSPFPSELAELSSQLAKQCGHQRYRLVAWSVVIAFERKKREEPH</sequence>
<dbReference type="GO" id="GO:0008198">
    <property type="term" value="F:ferrous iron binding"/>
    <property type="evidence" value="ECO:0007669"/>
    <property type="project" value="TreeGrafter"/>
</dbReference>
<dbReference type="InterPro" id="IPR037151">
    <property type="entry name" value="AlkB-like_sf"/>
</dbReference>
<comment type="caution">
    <text evidence="2">The sequence shown here is derived from an EMBL/GenBank/DDBJ whole genome shotgun (WGS) entry which is preliminary data.</text>
</comment>
<comment type="cofactor">
    <cofactor evidence="1">
        <name>Fe(2+)</name>
        <dbReference type="ChEBI" id="CHEBI:29033"/>
    </cofactor>
</comment>
<evidence type="ECO:0000313" key="3">
    <source>
        <dbReference type="Proteomes" id="UP001165082"/>
    </source>
</evidence>
<name>A0A9W7DU41_9STRA</name>
<dbReference type="InterPro" id="IPR004574">
    <property type="entry name" value="Alkb"/>
</dbReference>
<evidence type="ECO:0000313" key="2">
    <source>
        <dbReference type="EMBL" id="GMH50788.1"/>
    </source>
</evidence>
<dbReference type="OrthoDB" id="6614653at2759"/>
<dbReference type="GO" id="GO:0035513">
    <property type="term" value="P:oxidative RNA demethylation"/>
    <property type="evidence" value="ECO:0007669"/>
    <property type="project" value="TreeGrafter"/>
</dbReference>